<sequence>MPKHSKKGILVINKSSWNKERTIYESHWGKMESTLTQLEMDAVLQLIHLSGNTSFDFRVFWVKIHGEKEELIENREEEIVGQTTSSSVVVQEKALLEEALPRRRKKWRQIVDIYAKS</sequence>
<organism evidence="1 2">
    <name type="scientific">Castilleja foliolosa</name>
    <dbReference type="NCBI Taxonomy" id="1961234"/>
    <lineage>
        <taxon>Eukaryota</taxon>
        <taxon>Viridiplantae</taxon>
        <taxon>Streptophyta</taxon>
        <taxon>Embryophyta</taxon>
        <taxon>Tracheophyta</taxon>
        <taxon>Spermatophyta</taxon>
        <taxon>Magnoliopsida</taxon>
        <taxon>eudicotyledons</taxon>
        <taxon>Gunneridae</taxon>
        <taxon>Pentapetalae</taxon>
        <taxon>asterids</taxon>
        <taxon>lamiids</taxon>
        <taxon>Lamiales</taxon>
        <taxon>Orobanchaceae</taxon>
        <taxon>Pedicularideae</taxon>
        <taxon>Castillejinae</taxon>
        <taxon>Castilleja</taxon>
    </lineage>
</organism>
<protein>
    <submittedName>
        <fullName evidence="1">Uncharacterized protein</fullName>
    </submittedName>
</protein>
<accession>A0ABD3CZ46</accession>
<name>A0ABD3CZ46_9LAMI</name>
<reference evidence="2" key="1">
    <citation type="journal article" date="2024" name="IScience">
        <title>Strigolactones Initiate the Formation of Haustorium-like Structures in Castilleja.</title>
        <authorList>
            <person name="Buerger M."/>
            <person name="Peterson D."/>
            <person name="Chory J."/>
        </authorList>
    </citation>
    <scope>NUCLEOTIDE SEQUENCE [LARGE SCALE GENOMIC DNA]</scope>
</reference>
<dbReference type="EMBL" id="JAVIJP010000027">
    <property type="protein sequence ID" value="KAL3635286.1"/>
    <property type="molecule type" value="Genomic_DNA"/>
</dbReference>
<dbReference type="AlphaFoldDB" id="A0ABD3CZ46"/>
<comment type="caution">
    <text evidence="1">The sequence shown here is derived from an EMBL/GenBank/DDBJ whole genome shotgun (WGS) entry which is preliminary data.</text>
</comment>
<keyword evidence="2" id="KW-1185">Reference proteome</keyword>
<gene>
    <name evidence="1" type="ORF">CASFOL_019833</name>
</gene>
<proteinExistence type="predicted"/>
<evidence type="ECO:0000313" key="2">
    <source>
        <dbReference type="Proteomes" id="UP001632038"/>
    </source>
</evidence>
<evidence type="ECO:0000313" key="1">
    <source>
        <dbReference type="EMBL" id="KAL3635286.1"/>
    </source>
</evidence>
<dbReference type="Proteomes" id="UP001632038">
    <property type="component" value="Unassembled WGS sequence"/>
</dbReference>